<dbReference type="OrthoDB" id="5827533at2759"/>
<keyword evidence="3" id="KW-1185">Reference proteome</keyword>
<organism evidence="4">
    <name type="scientific">Haemonchus placei</name>
    <name type="common">Barber's pole worm</name>
    <dbReference type="NCBI Taxonomy" id="6290"/>
    <lineage>
        <taxon>Eukaryota</taxon>
        <taxon>Metazoa</taxon>
        <taxon>Ecdysozoa</taxon>
        <taxon>Nematoda</taxon>
        <taxon>Chromadorea</taxon>
        <taxon>Rhabditida</taxon>
        <taxon>Rhabditina</taxon>
        <taxon>Rhabditomorpha</taxon>
        <taxon>Strongyloidea</taxon>
        <taxon>Trichostrongylidae</taxon>
        <taxon>Haemonchus</taxon>
    </lineage>
</organism>
<gene>
    <name evidence="2" type="ORF">HPLM_LOCUS6154</name>
</gene>
<reference evidence="4" key="1">
    <citation type="submission" date="2016-04" db="UniProtKB">
        <authorList>
            <consortium name="WormBaseParasite"/>
        </authorList>
    </citation>
    <scope>IDENTIFICATION</scope>
</reference>
<evidence type="ECO:0000313" key="2">
    <source>
        <dbReference type="EMBL" id="VDO28139.1"/>
    </source>
</evidence>
<name>A0A158QLB6_HAEPC</name>
<dbReference type="STRING" id="6290.A0A158QLB6"/>
<dbReference type="Proteomes" id="UP000268014">
    <property type="component" value="Unassembled WGS sequence"/>
</dbReference>
<dbReference type="OMA" id="ANTECQY"/>
<evidence type="ECO:0000313" key="3">
    <source>
        <dbReference type="Proteomes" id="UP000268014"/>
    </source>
</evidence>
<protein>
    <submittedName>
        <fullName evidence="4">Secreted protein</fullName>
    </submittedName>
</protein>
<dbReference type="WBParaSite" id="HPLM_0000616201-mRNA-1">
    <property type="protein sequence ID" value="HPLM_0000616201-mRNA-1"/>
    <property type="gene ID" value="HPLM_0000616201"/>
</dbReference>
<feature type="compositionally biased region" description="Acidic residues" evidence="1">
    <location>
        <begin position="128"/>
        <end position="145"/>
    </location>
</feature>
<sequence length="145" mass="16594">MFPALKESMVFTLFETGTLEVTLAASHPFKHQGQKEPLINMHSNFGKPAKVCNINDETNFCQQIVVDHRVSLVAVSYKCECPKGWICPTDIDETPANTECQYVESKYWRKCQLKCTPLHEIQTSTSSSEEEDEQEEEEQEEEDDS</sequence>
<reference evidence="2 3" key="2">
    <citation type="submission" date="2018-11" db="EMBL/GenBank/DDBJ databases">
        <authorList>
            <consortium name="Pathogen Informatics"/>
        </authorList>
    </citation>
    <scope>NUCLEOTIDE SEQUENCE [LARGE SCALE GENOMIC DNA]</scope>
    <source>
        <strain evidence="2 3">MHpl1</strain>
    </source>
</reference>
<evidence type="ECO:0000256" key="1">
    <source>
        <dbReference type="SAM" id="MobiDB-lite"/>
    </source>
</evidence>
<evidence type="ECO:0000313" key="4">
    <source>
        <dbReference type="WBParaSite" id="HPLM_0000616201-mRNA-1"/>
    </source>
</evidence>
<accession>A0A158QLB6</accession>
<feature type="region of interest" description="Disordered" evidence="1">
    <location>
        <begin position="121"/>
        <end position="145"/>
    </location>
</feature>
<proteinExistence type="predicted"/>
<dbReference type="AlphaFoldDB" id="A0A158QLB6"/>
<dbReference type="EMBL" id="UZAF01016447">
    <property type="protein sequence ID" value="VDO28139.1"/>
    <property type="molecule type" value="Genomic_DNA"/>
</dbReference>